<dbReference type="InterPro" id="IPR036259">
    <property type="entry name" value="MFS_trans_sf"/>
</dbReference>
<evidence type="ECO:0000256" key="5">
    <source>
        <dbReference type="ARBA" id="ARBA00022847"/>
    </source>
</evidence>
<protein>
    <submittedName>
        <fullName evidence="10">MFS transporter</fullName>
    </submittedName>
</protein>
<evidence type="ECO:0000256" key="6">
    <source>
        <dbReference type="ARBA" id="ARBA00022989"/>
    </source>
</evidence>
<dbReference type="InterPro" id="IPR051084">
    <property type="entry name" value="H+-coupled_symporters"/>
</dbReference>
<feature type="domain" description="Major facilitator superfamily (MFS) profile" evidence="9">
    <location>
        <begin position="36"/>
        <end position="445"/>
    </location>
</feature>
<reference evidence="11" key="1">
    <citation type="journal article" date="2019" name="Int. J. Syst. Evol. Microbiol.">
        <title>The Global Catalogue of Microorganisms (GCM) 10K type strain sequencing project: providing services to taxonomists for standard genome sequencing and annotation.</title>
        <authorList>
            <consortium name="The Broad Institute Genomics Platform"/>
            <consortium name="The Broad Institute Genome Sequencing Center for Infectious Disease"/>
            <person name="Wu L."/>
            <person name="Ma J."/>
        </authorList>
    </citation>
    <scope>NUCLEOTIDE SEQUENCE [LARGE SCALE GENOMIC DNA]</scope>
    <source>
        <strain evidence="11">CGMCC 1.12702</strain>
    </source>
</reference>
<dbReference type="PROSITE" id="PS50850">
    <property type="entry name" value="MFS"/>
    <property type="match status" value="1"/>
</dbReference>
<feature type="transmembrane region" description="Helical" evidence="8">
    <location>
        <begin position="262"/>
        <end position="280"/>
    </location>
</feature>
<comment type="subcellular location">
    <subcellularLocation>
        <location evidence="1">Cell membrane</location>
        <topology evidence="1">Multi-pass membrane protein</topology>
    </subcellularLocation>
</comment>
<dbReference type="SUPFAM" id="SSF103473">
    <property type="entry name" value="MFS general substrate transporter"/>
    <property type="match status" value="1"/>
</dbReference>
<dbReference type="EMBL" id="JBHUGS010000003">
    <property type="protein sequence ID" value="MFD1951542.1"/>
    <property type="molecule type" value="Genomic_DNA"/>
</dbReference>
<feature type="transmembrane region" description="Helical" evidence="8">
    <location>
        <begin position="423"/>
        <end position="441"/>
    </location>
</feature>
<comment type="caution">
    <text evidence="10">The sequence shown here is derived from an EMBL/GenBank/DDBJ whole genome shotgun (WGS) entry which is preliminary data.</text>
</comment>
<feature type="transmembrane region" description="Helical" evidence="8">
    <location>
        <begin position="111"/>
        <end position="130"/>
    </location>
</feature>
<dbReference type="Gene3D" id="1.20.1250.20">
    <property type="entry name" value="MFS general substrate transporter like domains"/>
    <property type="match status" value="2"/>
</dbReference>
<name>A0ABW4TXX7_9SPHN</name>
<dbReference type="InterPro" id="IPR020846">
    <property type="entry name" value="MFS_dom"/>
</dbReference>
<evidence type="ECO:0000256" key="2">
    <source>
        <dbReference type="ARBA" id="ARBA00022448"/>
    </source>
</evidence>
<gene>
    <name evidence="10" type="ORF">ACFSGX_12280</name>
</gene>
<evidence type="ECO:0000313" key="11">
    <source>
        <dbReference type="Proteomes" id="UP001597400"/>
    </source>
</evidence>
<feature type="transmembrane region" description="Helical" evidence="8">
    <location>
        <begin position="386"/>
        <end position="411"/>
    </location>
</feature>
<keyword evidence="2" id="KW-0813">Transport</keyword>
<keyword evidence="4 8" id="KW-0812">Transmembrane</keyword>
<evidence type="ECO:0000256" key="8">
    <source>
        <dbReference type="SAM" id="Phobius"/>
    </source>
</evidence>
<keyword evidence="6 8" id="KW-1133">Transmembrane helix</keyword>
<dbReference type="Proteomes" id="UP001597400">
    <property type="component" value="Unassembled WGS sequence"/>
</dbReference>
<feature type="transmembrane region" description="Helical" evidence="8">
    <location>
        <begin position="330"/>
        <end position="348"/>
    </location>
</feature>
<dbReference type="InterPro" id="IPR005828">
    <property type="entry name" value="MFS_sugar_transport-like"/>
</dbReference>
<dbReference type="Pfam" id="PF00083">
    <property type="entry name" value="Sugar_tr"/>
    <property type="match status" value="2"/>
</dbReference>
<evidence type="ECO:0000259" key="9">
    <source>
        <dbReference type="PROSITE" id="PS50850"/>
    </source>
</evidence>
<feature type="transmembrane region" description="Helical" evidence="8">
    <location>
        <begin position="74"/>
        <end position="99"/>
    </location>
</feature>
<feature type="transmembrane region" description="Helical" evidence="8">
    <location>
        <begin position="300"/>
        <end position="318"/>
    </location>
</feature>
<proteinExistence type="predicted"/>
<evidence type="ECO:0000313" key="10">
    <source>
        <dbReference type="EMBL" id="MFD1951542.1"/>
    </source>
</evidence>
<dbReference type="PROSITE" id="PS00217">
    <property type="entry name" value="SUGAR_TRANSPORT_2"/>
    <property type="match status" value="1"/>
</dbReference>
<evidence type="ECO:0000256" key="7">
    <source>
        <dbReference type="ARBA" id="ARBA00023136"/>
    </source>
</evidence>
<feature type="transmembrane region" description="Helical" evidence="8">
    <location>
        <begin position="174"/>
        <end position="196"/>
    </location>
</feature>
<evidence type="ECO:0000256" key="3">
    <source>
        <dbReference type="ARBA" id="ARBA00022475"/>
    </source>
</evidence>
<dbReference type="InterPro" id="IPR005829">
    <property type="entry name" value="Sugar_transporter_CS"/>
</dbReference>
<sequence>MATREFMSGDPTRGVVLPAAGAGVEDARITPRHRKVMVAATLGTIVEWTDWLVYTTFASVIAQHFFPSRDPLTSLLATLAVFAVGFVARPIGGAVLGAYADRYGRKKGLTLSILLMAGASLVIGLCPTYTEIGVLAPIVLVAARLVQGFSAGGEFGSASAFLAETAPPSKRAFFASWQWFAINAGVLLSTILGYLTVSVTNDAELSSWGWRVGFIAAAALGVVTLWIRRAVAESTLFEEHRAADAAPRRNPIRVVLFDRPGVALRVVGISMAGNLLNYIWMVNYPNHAHALAGVPLRDGLLAAIIAITISLPLIPFVAKLADRYGRKPILLTFSIGSMLWAYPSFALLQPGLTMVQLTLLQTVAMILLTGYAAASAAVMSEQFPAAVRVTGIGLPYAISVTLFGGTAPYIVTWLAGSGNGSLVWVYLAFICLVSTLTYATMRETKGTELV</sequence>
<feature type="transmembrane region" description="Helical" evidence="8">
    <location>
        <begin position="136"/>
        <end position="162"/>
    </location>
</feature>
<keyword evidence="5" id="KW-0769">Symport</keyword>
<evidence type="ECO:0000256" key="1">
    <source>
        <dbReference type="ARBA" id="ARBA00004651"/>
    </source>
</evidence>
<evidence type="ECO:0000256" key="4">
    <source>
        <dbReference type="ARBA" id="ARBA00022692"/>
    </source>
</evidence>
<dbReference type="PANTHER" id="PTHR43528">
    <property type="entry name" value="ALPHA-KETOGLUTARATE PERMEASE"/>
    <property type="match status" value="1"/>
</dbReference>
<feature type="transmembrane region" description="Helical" evidence="8">
    <location>
        <begin position="208"/>
        <end position="227"/>
    </location>
</feature>
<organism evidence="10 11">
    <name type="scientific">Sphingomonas arantia</name>
    <dbReference type="NCBI Taxonomy" id="1460676"/>
    <lineage>
        <taxon>Bacteria</taxon>
        <taxon>Pseudomonadati</taxon>
        <taxon>Pseudomonadota</taxon>
        <taxon>Alphaproteobacteria</taxon>
        <taxon>Sphingomonadales</taxon>
        <taxon>Sphingomonadaceae</taxon>
        <taxon>Sphingomonas</taxon>
    </lineage>
</organism>
<dbReference type="PANTHER" id="PTHR43528:SF1">
    <property type="entry name" value="ALPHA-KETOGLUTARATE PERMEASE"/>
    <property type="match status" value="1"/>
</dbReference>
<feature type="transmembrane region" description="Helical" evidence="8">
    <location>
        <begin position="354"/>
        <end position="374"/>
    </location>
</feature>
<feature type="transmembrane region" description="Helical" evidence="8">
    <location>
        <begin position="36"/>
        <end position="54"/>
    </location>
</feature>
<keyword evidence="11" id="KW-1185">Reference proteome</keyword>
<accession>A0ABW4TXX7</accession>
<keyword evidence="7 8" id="KW-0472">Membrane</keyword>
<keyword evidence="3" id="KW-1003">Cell membrane</keyword>
<dbReference type="PROSITE" id="PS00216">
    <property type="entry name" value="SUGAR_TRANSPORT_1"/>
    <property type="match status" value="2"/>
</dbReference>